<comment type="similarity">
    <text evidence="2 14 16">Belongs to the TonB-dependent receptor family.</text>
</comment>
<dbReference type="InParanoid" id="A0A3M0CH12"/>
<evidence type="ECO:0000256" key="13">
    <source>
        <dbReference type="ARBA" id="ARBA00023237"/>
    </source>
</evidence>
<reference evidence="19 20" key="1">
    <citation type="submission" date="2018-10" db="EMBL/GenBank/DDBJ databases">
        <title>Genomic Encyclopedia of Archaeal and Bacterial Type Strains, Phase II (KMG-II): from individual species to whole genera.</title>
        <authorList>
            <person name="Goeker M."/>
        </authorList>
    </citation>
    <scope>NUCLEOTIDE SEQUENCE [LARGE SCALE GENOMIC DNA]</scope>
    <source>
        <strain evidence="19 20">DSM 25217</strain>
    </source>
</reference>
<dbReference type="InterPro" id="IPR036942">
    <property type="entry name" value="Beta-barrel_TonB_sf"/>
</dbReference>
<keyword evidence="9" id="KW-0406">Ion transport</keyword>
<comment type="subcellular location">
    <subcellularLocation>
        <location evidence="1 14">Cell outer membrane</location>
        <topology evidence="1 14">Multi-pass membrane protein</topology>
    </subcellularLocation>
</comment>
<dbReference type="SMART" id="SM00965">
    <property type="entry name" value="STN"/>
    <property type="match status" value="1"/>
</dbReference>
<evidence type="ECO:0000313" key="20">
    <source>
        <dbReference type="Proteomes" id="UP000271227"/>
    </source>
</evidence>
<evidence type="ECO:0000256" key="14">
    <source>
        <dbReference type="PROSITE-ProRule" id="PRU01360"/>
    </source>
</evidence>
<evidence type="ECO:0000256" key="11">
    <source>
        <dbReference type="ARBA" id="ARBA00023136"/>
    </source>
</evidence>
<keyword evidence="6 14" id="KW-0812">Transmembrane</keyword>
<dbReference type="Gene3D" id="3.55.50.30">
    <property type="match status" value="1"/>
</dbReference>
<dbReference type="GO" id="GO:0015891">
    <property type="term" value="P:siderophore transport"/>
    <property type="evidence" value="ECO:0007669"/>
    <property type="project" value="InterPro"/>
</dbReference>
<dbReference type="SUPFAM" id="SSF56935">
    <property type="entry name" value="Porins"/>
    <property type="match status" value="1"/>
</dbReference>
<keyword evidence="4 14" id="KW-1134">Transmembrane beta strand</keyword>
<comment type="caution">
    <text evidence="19">The sequence shown here is derived from an EMBL/GenBank/DDBJ whole genome shotgun (WGS) entry which is preliminary data.</text>
</comment>
<gene>
    <name evidence="19" type="ORF">BXY39_2183</name>
</gene>
<dbReference type="EMBL" id="REFR01000011">
    <property type="protein sequence ID" value="RMB08087.1"/>
    <property type="molecule type" value="Genomic_DNA"/>
</dbReference>
<dbReference type="GO" id="GO:0015344">
    <property type="term" value="F:siderophore uptake transmembrane transporter activity"/>
    <property type="evidence" value="ECO:0007669"/>
    <property type="project" value="TreeGrafter"/>
</dbReference>
<dbReference type="AlphaFoldDB" id="A0A3M0CH12"/>
<evidence type="ECO:0000256" key="6">
    <source>
        <dbReference type="ARBA" id="ARBA00022692"/>
    </source>
</evidence>
<keyword evidence="7 17" id="KW-0732">Signal</keyword>
<dbReference type="PANTHER" id="PTHR32552">
    <property type="entry name" value="FERRICHROME IRON RECEPTOR-RELATED"/>
    <property type="match status" value="1"/>
</dbReference>
<keyword evidence="12 19" id="KW-0675">Receptor</keyword>
<dbReference type="Proteomes" id="UP000271227">
    <property type="component" value="Unassembled WGS sequence"/>
</dbReference>
<evidence type="ECO:0000256" key="12">
    <source>
        <dbReference type="ARBA" id="ARBA00023170"/>
    </source>
</evidence>
<feature type="signal peptide" evidence="17">
    <location>
        <begin position="1"/>
        <end position="44"/>
    </location>
</feature>
<evidence type="ECO:0000256" key="17">
    <source>
        <dbReference type="SAM" id="SignalP"/>
    </source>
</evidence>
<dbReference type="CDD" id="cd01347">
    <property type="entry name" value="ligand_gated_channel"/>
    <property type="match status" value="1"/>
</dbReference>
<dbReference type="Pfam" id="PF07660">
    <property type="entry name" value="STN"/>
    <property type="match status" value="1"/>
</dbReference>
<dbReference type="InterPro" id="IPR010917">
    <property type="entry name" value="TonB_rcpt_CS"/>
</dbReference>
<feature type="domain" description="Secretin/TonB short N-terminal" evidence="18">
    <location>
        <begin position="73"/>
        <end position="124"/>
    </location>
</feature>
<dbReference type="InterPro" id="IPR039426">
    <property type="entry name" value="TonB-dep_rcpt-like"/>
</dbReference>
<evidence type="ECO:0000256" key="2">
    <source>
        <dbReference type="ARBA" id="ARBA00009810"/>
    </source>
</evidence>
<evidence type="ECO:0000256" key="3">
    <source>
        <dbReference type="ARBA" id="ARBA00022448"/>
    </source>
</evidence>
<feature type="short sequence motif" description="TonB C-terminal box" evidence="15">
    <location>
        <begin position="807"/>
        <end position="824"/>
    </location>
</feature>
<keyword evidence="20" id="KW-1185">Reference proteome</keyword>
<protein>
    <submittedName>
        <fullName evidence="19">Iron complex outermembrane receptor protein</fullName>
    </submittedName>
</protein>
<evidence type="ECO:0000256" key="9">
    <source>
        <dbReference type="ARBA" id="ARBA00023065"/>
    </source>
</evidence>
<dbReference type="InterPro" id="IPR011662">
    <property type="entry name" value="Secretin/TonB_short_N"/>
</dbReference>
<evidence type="ECO:0000256" key="10">
    <source>
        <dbReference type="ARBA" id="ARBA00023077"/>
    </source>
</evidence>
<dbReference type="InterPro" id="IPR000531">
    <property type="entry name" value="Beta-barrel_TonB"/>
</dbReference>
<evidence type="ECO:0000313" key="19">
    <source>
        <dbReference type="EMBL" id="RMB08087.1"/>
    </source>
</evidence>
<keyword evidence="10 16" id="KW-0798">TonB box</keyword>
<organism evidence="19 20">
    <name type="scientific">Eilatimonas milleporae</name>
    <dbReference type="NCBI Taxonomy" id="911205"/>
    <lineage>
        <taxon>Bacteria</taxon>
        <taxon>Pseudomonadati</taxon>
        <taxon>Pseudomonadota</taxon>
        <taxon>Alphaproteobacteria</taxon>
        <taxon>Kordiimonadales</taxon>
        <taxon>Kordiimonadaceae</taxon>
        <taxon>Eilatimonas</taxon>
    </lineage>
</organism>
<dbReference type="PROSITE" id="PS52016">
    <property type="entry name" value="TONB_DEPENDENT_REC_3"/>
    <property type="match status" value="1"/>
</dbReference>
<keyword evidence="11 14" id="KW-0472">Membrane</keyword>
<dbReference type="GO" id="GO:0009279">
    <property type="term" value="C:cell outer membrane"/>
    <property type="evidence" value="ECO:0007669"/>
    <property type="project" value="UniProtKB-SubCell"/>
</dbReference>
<evidence type="ECO:0000259" key="18">
    <source>
        <dbReference type="SMART" id="SM00965"/>
    </source>
</evidence>
<dbReference type="Gene3D" id="2.170.130.10">
    <property type="entry name" value="TonB-dependent receptor, plug domain"/>
    <property type="match status" value="1"/>
</dbReference>
<keyword evidence="5" id="KW-0410">Iron transport</keyword>
<dbReference type="PANTHER" id="PTHR32552:SF82">
    <property type="entry name" value="FCUA PROTEIN"/>
    <property type="match status" value="1"/>
</dbReference>
<dbReference type="InterPro" id="IPR010105">
    <property type="entry name" value="TonB_sidphr_rcpt"/>
</dbReference>
<proteinExistence type="inferred from homology"/>
<sequence>MISILVHSKKGSLIMKSVSTSAFVRSMACAAWMAALTLPSGALAAQSPETQPLEIAAQPLDTALVRVGRRFGVTVIASETLTAGKDAPALSGRMTVDQALGRLLAGTGLVARRSQSGVFVVTGGGTAAPAPGRGGDDAPKNTRDIELIVVVGTRESGYTSTVQSGGTFGEQSIFDTPFSVTVIPQEVLIDQQVRGLGDIARNDPSTIVSTPPGFNDTVNIRGYNLNNSSSYRRENLIFQNQVQSPFENKAAVEIVKGPTSVRYGFTPPGGVVNYALKRPTEETYRFAQAFGDSNGSYGIHVDLGGKVNDEIGFRLNAVTARESAFVEGVDGPRHMFSAFFEWTPTERLRIDLEGEYQYRELEQQPAITANSFDPSLSPEQRRDLLERFDPSTFIGQDWGTYPTSNFVGSFGVRYDLSDTWTFTGRIQKMRLVRDQQAVNILEGSLQADGSMDLRTFFDPSQVRDPLSAEAFVTGTLDTAGITHDIAFGGALSRNPLRFSLAGDCCLAAGTSNIFTPVDLPLPDVTAGPTVDALYFNQEAIFISDLITLTDSLRILAAARWSRQENRDRFNADQTLETTYEDSIIVPNFGILYNPVEQVTLYASYSQGITTGVQIPGTAANFGLDSDSFLDPAETEQFEIGLKAELFEGAILTAAYFDISQPLATFDENNVFDYIGDQDHRGVEVSLSGDLTDTLRIIAGGLYLDPVIRNPNNAAIDGNRPGGVPEHQYSLFVDYRTPFIEGLALNGGVFYTGERFADEANTFVVDDYVRIDLGLRYAFEAGGQRLTARLNVRNVADENFIEGTAFGQFLFGSPRAAFFSLATEF</sequence>
<evidence type="ECO:0000256" key="16">
    <source>
        <dbReference type="RuleBase" id="RU003357"/>
    </source>
</evidence>
<keyword evidence="8" id="KW-0408">Iron</keyword>
<dbReference type="Gene3D" id="2.40.170.20">
    <property type="entry name" value="TonB-dependent receptor, beta-barrel domain"/>
    <property type="match status" value="1"/>
</dbReference>
<evidence type="ECO:0000256" key="5">
    <source>
        <dbReference type="ARBA" id="ARBA00022496"/>
    </source>
</evidence>
<dbReference type="GO" id="GO:0038023">
    <property type="term" value="F:signaling receptor activity"/>
    <property type="evidence" value="ECO:0007669"/>
    <property type="project" value="InterPro"/>
</dbReference>
<dbReference type="PROSITE" id="PS01156">
    <property type="entry name" value="TONB_DEPENDENT_REC_2"/>
    <property type="match status" value="1"/>
</dbReference>
<dbReference type="Pfam" id="PF07715">
    <property type="entry name" value="Plug"/>
    <property type="match status" value="1"/>
</dbReference>
<dbReference type="InterPro" id="IPR012910">
    <property type="entry name" value="Plug_dom"/>
</dbReference>
<feature type="chain" id="PRO_5018202502" evidence="17">
    <location>
        <begin position="45"/>
        <end position="824"/>
    </location>
</feature>
<keyword evidence="3 14" id="KW-0813">Transport</keyword>
<name>A0A3M0CH12_9PROT</name>
<keyword evidence="13 14" id="KW-0998">Cell outer membrane</keyword>
<evidence type="ECO:0000256" key="8">
    <source>
        <dbReference type="ARBA" id="ARBA00023004"/>
    </source>
</evidence>
<accession>A0A3M0CH12</accession>
<dbReference type="NCBIfam" id="TIGR01783">
    <property type="entry name" value="TonB-siderophor"/>
    <property type="match status" value="1"/>
</dbReference>
<dbReference type="Pfam" id="PF00593">
    <property type="entry name" value="TonB_dep_Rec_b-barrel"/>
    <property type="match status" value="1"/>
</dbReference>
<evidence type="ECO:0000256" key="4">
    <source>
        <dbReference type="ARBA" id="ARBA00022452"/>
    </source>
</evidence>
<evidence type="ECO:0000256" key="15">
    <source>
        <dbReference type="PROSITE-ProRule" id="PRU10144"/>
    </source>
</evidence>
<evidence type="ECO:0000256" key="1">
    <source>
        <dbReference type="ARBA" id="ARBA00004571"/>
    </source>
</evidence>
<dbReference type="InterPro" id="IPR037066">
    <property type="entry name" value="Plug_dom_sf"/>
</dbReference>
<evidence type="ECO:0000256" key="7">
    <source>
        <dbReference type="ARBA" id="ARBA00022729"/>
    </source>
</evidence>